<dbReference type="SUPFAM" id="SSF52172">
    <property type="entry name" value="CheY-like"/>
    <property type="match status" value="1"/>
</dbReference>
<reference evidence="3 4" key="1">
    <citation type="submission" date="2016-10" db="EMBL/GenBank/DDBJ databases">
        <authorList>
            <person name="de Groot N.N."/>
        </authorList>
    </citation>
    <scope>NUCLEOTIDE SEQUENCE [LARGE SCALE GENOMIC DNA]</scope>
    <source>
        <strain evidence="3 4">DSM 19548</strain>
    </source>
</reference>
<dbReference type="Proteomes" id="UP000198728">
    <property type="component" value="Unassembled WGS sequence"/>
</dbReference>
<dbReference type="EMBL" id="FOLG01000018">
    <property type="protein sequence ID" value="SFD16245.1"/>
    <property type="molecule type" value="Genomic_DNA"/>
</dbReference>
<gene>
    <name evidence="3" type="ORF">SAMN04488094_1181</name>
</gene>
<sequence>MTAISVLIVEDDPRIAELHRRFTERVEGFKVVGIACALAEAAEMVEL</sequence>
<evidence type="ECO:0000313" key="3">
    <source>
        <dbReference type="EMBL" id="SFD16245.1"/>
    </source>
</evidence>
<proteinExistence type="predicted"/>
<dbReference type="Gene3D" id="3.40.50.2300">
    <property type="match status" value="1"/>
</dbReference>
<dbReference type="InterPro" id="IPR051271">
    <property type="entry name" value="2C-system_Tx_regulators"/>
</dbReference>
<accession>A0A1I1Q2K9</accession>
<evidence type="ECO:0000313" key="4">
    <source>
        <dbReference type="Proteomes" id="UP000198728"/>
    </source>
</evidence>
<dbReference type="PANTHER" id="PTHR45526:SF1">
    <property type="entry name" value="TRANSCRIPTIONAL REGULATORY PROTEIN DCUR-RELATED"/>
    <property type="match status" value="1"/>
</dbReference>
<organism evidence="3 4">
    <name type="scientific">Tropicimonas isoalkanivorans</name>
    <dbReference type="NCBI Taxonomy" id="441112"/>
    <lineage>
        <taxon>Bacteria</taxon>
        <taxon>Pseudomonadati</taxon>
        <taxon>Pseudomonadota</taxon>
        <taxon>Alphaproteobacteria</taxon>
        <taxon>Rhodobacterales</taxon>
        <taxon>Roseobacteraceae</taxon>
        <taxon>Tropicimonas</taxon>
    </lineage>
</organism>
<dbReference type="InterPro" id="IPR011006">
    <property type="entry name" value="CheY-like_superfamily"/>
</dbReference>
<protein>
    <submittedName>
        <fullName evidence="3">Two-component system, CitB family, response regulator/two-component system, CitB family, response regulator DcuR</fullName>
    </submittedName>
</protein>
<keyword evidence="4" id="KW-1185">Reference proteome</keyword>
<dbReference type="GO" id="GO:0000156">
    <property type="term" value="F:phosphorelay response regulator activity"/>
    <property type="evidence" value="ECO:0007669"/>
    <property type="project" value="TreeGrafter"/>
</dbReference>
<evidence type="ECO:0000256" key="1">
    <source>
        <dbReference type="PROSITE-ProRule" id="PRU00169"/>
    </source>
</evidence>
<dbReference type="PANTHER" id="PTHR45526">
    <property type="entry name" value="TRANSCRIPTIONAL REGULATORY PROTEIN DPIA"/>
    <property type="match status" value="1"/>
</dbReference>
<name>A0A1I1Q2K9_9RHOB</name>
<feature type="domain" description="Response regulatory" evidence="2">
    <location>
        <begin position="5"/>
        <end position="47"/>
    </location>
</feature>
<feature type="non-terminal residue" evidence="3">
    <location>
        <position position="47"/>
    </location>
</feature>
<evidence type="ECO:0000259" key="2">
    <source>
        <dbReference type="PROSITE" id="PS50110"/>
    </source>
</evidence>
<dbReference type="AlphaFoldDB" id="A0A1I1Q2K9"/>
<comment type="caution">
    <text evidence="1">Lacks conserved residue(s) required for the propagation of feature annotation.</text>
</comment>
<dbReference type="STRING" id="441112.SAMN04488094_1181"/>
<dbReference type="PROSITE" id="PS50110">
    <property type="entry name" value="RESPONSE_REGULATORY"/>
    <property type="match status" value="1"/>
</dbReference>
<dbReference type="InterPro" id="IPR001789">
    <property type="entry name" value="Sig_transdc_resp-reg_receiver"/>
</dbReference>